<dbReference type="InterPro" id="IPR050625">
    <property type="entry name" value="ParA/MinD_ATPase"/>
</dbReference>
<dbReference type="Gene3D" id="3.40.50.300">
    <property type="entry name" value="P-loop containing nucleotide triphosphate hydrolases"/>
    <property type="match status" value="1"/>
</dbReference>
<dbReference type="InterPro" id="IPR025669">
    <property type="entry name" value="AAA_dom"/>
</dbReference>
<evidence type="ECO:0000313" key="3">
    <source>
        <dbReference type="EMBL" id="AOM83860.1"/>
    </source>
</evidence>
<dbReference type="Pfam" id="PF13614">
    <property type="entry name" value="AAA_31"/>
    <property type="match status" value="1"/>
</dbReference>
<dbReference type="GO" id="GO:0009898">
    <property type="term" value="C:cytoplasmic side of plasma membrane"/>
    <property type="evidence" value="ECO:0007669"/>
    <property type="project" value="TreeGrafter"/>
</dbReference>
<feature type="domain" description="AAA" evidence="2">
    <location>
        <begin position="3"/>
        <end position="172"/>
    </location>
</feature>
<dbReference type="PANTHER" id="PTHR43384:SF13">
    <property type="entry name" value="SLR0110 PROTEIN"/>
    <property type="match status" value="1"/>
</dbReference>
<keyword evidence="4" id="KW-1185">Reference proteome</keyword>
<dbReference type="GO" id="GO:0051782">
    <property type="term" value="P:negative regulation of cell division"/>
    <property type="evidence" value="ECO:0007669"/>
    <property type="project" value="TreeGrafter"/>
</dbReference>
<organism evidence="3 4">
    <name type="scientific">Salisediminibacterium beveridgei</name>
    <dbReference type="NCBI Taxonomy" id="632773"/>
    <lineage>
        <taxon>Bacteria</taxon>
        <taxon>Bacillati</taxon>
        <taxon>Bacillota</taxon>
        <taxon>Bacilli</taxon>
        <taxon>Bacillales</taxon>
        <taxon>Bacillaceae</taxon>
        <taxon>Salisediminibacterium</taxon>
    </lineage>
</organism>
<gene>
    <name evidence="3" type="ORF">BBEV_2521</name>
</gene>
<dbReference type="AlphaFoldDB" id="A0A1D7QXX6"/>
<dbReference type="GO" id="GO:0016887">
    <property type="term" value="F:ATP hydrolysis activity"/>
    <property type="evidence" value="ECO:0007669"/>
    <property type="project" value="TreeGrafter"/>
</dbReference>
<dbReference type="EMBL" id="CP012502">
    <property type="protein sequence ID" value="AOM83860.1"/>
    <property type="molecule type" value="Genomic_DNA"/>
</dbReference>
<feature type="region of interest" description="Disordered" evidence="1">
    <location>
        <begin position="240"/>
        <end position="260"/>
    </location>
</feature>
<dbReference type="GO" id="GO:0005524">
    <property type="term" value="F:ATP binding"/>
    <property type="evidence" value="ECO:0007669"/>
    <property type="project" value="TreeGrafter"/>
</dbReference>
<sequence>MGRVIAVCGAKGGIGKTLISVNLAVALGKTNLDVAIVDGDLQFGDVSLSMDLQPEDSIKELVEDQGMAKPNTVMRYLTEHASGVRVLPAPERPEFAEMVTTDAMKVVLNDLKRSHDYIIIDNGIGLLDLTVETMEMADDILIVTNLEMSALKNTRLMLETMKELNYRDKTSLVVNRFTMESLMKGEEIPEMLGFEDAHFLPNNYKIASQSLNLGLPFVISQSKSDLAKAVFKMAQAINQPLDQNEEHQPKRNMTAKPEKPSFFKKWLTENG</sequence>
<dbReference type="SUPFAM" id="SSF52540">
    <property type="entry name" value="P-loop containing nucleoside triphosphate hydrolases"/>
    <property type="match status" value="1"/>
</dbReference>
<dbReference type="KEGG" id="bbev:BBEV_2521"/>
<evidence type="ECO:0000259" key="2">
    <source>
        <dbReference type="Pfam" id="PF13614"/>
    </source>
</evidence>
<reference evidence="3 4" key="1">
    <citation type="submission" date="2015-08" db="EMBL/GenBank/DDBJ databases">
        <title>The complete genome sequence of Bacillus beveridgei MLTeJB.</title>
        <authorList>
            <person name="Hanson T.E."/>
            <person name="Mesa C."/>
            <person name="Basesman S.M."/>
            <person name="Oremland R.S."/>
        </authorList>
    </citation>
    <scope>NUCLEOTIDE SEQUENCE [LARGE SCALE GENOMIC DNA]</scope>
    <source>
        <strain evidence="3 4">MLTeJB</strain>
    </source>
</reference>
<protein>
    <submittedName>
        <fullName evidence="3">Type II/IV secretion system ATPase TadZ/CpaE, associated with Flp pilus assembly</fullName>
    </submittedName>
</protein>
<proteinExistence type="predicted"/>
<name>A0A1D7QXX6_9BACI</name>
<dbReference type="Proteomes" id="UP000094463">
    <property type="component" value="Chromosome"/>
</dbReference>
<dbReference type="PANTHER" id="PTHR43384">
    <property type="entry name" value="SEPTUM SITE-DETERMINING PROTEIN MIND HOMOLOG, CHLOROPLASTIC-RELATED"/>
    <property type="match status" value="1"/>
</dbReference>
<dbReference type="STRING" id="632773.BBEV_2521"/>
<accession>A0A1D7QXX6</accession>
<evidence type="ECO:0000313" key="4">
    <source>
        <dbReference type="Proteomes" id="UP000094463"/>
    </source>
</evidence>
<dbReference type="InterPro" id="IPR027417">
    <property type="entry name" value="P-loop_NTPase"/>
</dbReference>
<evidence type="ECO:0000256" key="1">
    <source>
        <dbReference type="SAM" id="MobiDB-lite"/>
    </source>
</evidence>
<dbReference type="GO" id="GO:0005829">
    <property type="term" value="C:cytosol"/>
    <property type="evidence" value="ECO:0007669"/>
    <property type="project" value="TreeGrafter"/>
</dbReference>